<organism evidence="1 2">
    <name type="scientific">Neisseria flavescens NRL30031/H210</name>
    <dbReference type="NCBI Taxonomy" id="546264"/>
    <lineage>
        <taxon>Bacteria</taxon>
        <taxon>Pseudomonadati</taxon>
        <taxon>Pseudomonadota</taxon>
        <taxon>Betaproteobacteria</taxon>
        <taxon>Neisseriales</taxon>
        <taxon>Neisseriaceae</taxon>
        <taxon>Neisseria</taxon>
    </lineage>
</organism>
<reference evidence="1 2" key="1">
    <citation type="submission" date="2009-01" db="EMBL/GenBank/DDBJ databases">
        <authorList>
            <person name="Fulton L."/>
            <person name="Clifton S."/>
            <person name="Chinwalla A.T."/>
            <person name="Mitreva M."/>
            <person name="Sodergren E."/>
            <person name="Weinstock G."/>
            <person name="Clifton S."/>
            <person name="Dooling D.J."/>
            <person name="Fulton B."/>
            <person name="Minx P."/>
            <person name="Pepin K.H."/>
            <person name="Johnson M."/>
            <person name="Bhonagiri V."/>
            <person name="Nash W.E."/>
            <person name="Mardis E.R."/>
            <person name="Wilson R.K."/>
        </authorList>
    </citation>
    <scope>NUCLEOTIDE SEQUENCE [LARGE SCALE GENOMIC DNA]</scope>
    <source>
        <strain evidence="1 2">NRL30031/H210</strain>
    </source>
</reference>
<dbReference type="EMBL" id="ACEN01000097">
    <property type="protein sequence ID" value="EEG32881.1"/>
    <property type="molecule type" value="Genomic_DNA"/>
</dbReference>
<name>C0EQC6_NEIFL</name>
<dbReference type="Proteomes" id="UP000004457">
    <property type="component" value="Unassembled WGS sequence"/>
</dbReference>
<evidence type="ECO:0000313" key="1">
    <source>
        <dbReference type="EMBL" id="EEG32881.1"/>
    </source>
</evidence>
<accession>C0EQC6</accession>
<gene>
    <name evidence="1" type="ORF">NEIFLAOT_02168</name>
</gene>
<proteinExistence type="predicted"/>
<evidence type="ECO:0000313" key="2">
    <source>
        <dbReference type="Proteomes" id="UP000004457"/>
    </source>
</evidence>
<protein>
    <submittedName>
        <fullName evidence="1">Uncharacterized protein</fullName>
    </submittedName>
</protein>
<comment type="caution">
    <text evidence="1">The sequence shown here is derived from an EMBL/GenBank/DDBJ whole genome shotgun (WGS) entry which is preliminary data.</text>
</comment>
<sequence length="103" mass="11887">MCVVRAHAVSAFQTASIRSLRPSETLVLSPAARRRKPILPIRFRKPTRPRRNQKARRQFFRQIREKSHCTGSGVKVSQRPSERIKVLSDGLLFECSRNIQLYG</sequence>
<keyword evidence="2" id="KW-1185">Reference proteome</keyword>
<dbReference type="AlphaFoldDB" id="C0EQC6"/>